<dbReference type="Pfam" id="PF04893">
    <property type="entry name" value="Yip1"/>
    <property type="match status" value="1"/>
</dbReference>
<evidence type="ECO:0000256" key="5">
    <source>
        <dbReference type="SAM" id="Phobius"/>
    </source>
</evidence>
<feature type="transmembrane region" description="Helical" evidence="5">
    <location>
        <begin position="112"/>
        <end position="133"/>
    </location>
</feature>
<evidence type="ECO:0000313" key="8">
    <source>
        <dbReference type="Proteomes" id="UP000276282"/>
    </source>
</evidence>
<proteinExistence type="predicted"/>
<keyword evidence="3 5" id="KW-1133">Transmembrane helix</keyword>
<comment type="subcellular location">
    <subcellularLocation>
        <location evidence="1">Membrane</location>
        <topology evidence="1">Multi-pass membrane protein</topology>
    </subcellularLocation>
</comment>
<feature type="transmembrane region" description="Helical" evidence="5">
    <location>
        <begin position="68"/>
        <end position="92"/>
    </location>
</feature>
<dbReference type="RefSeq" id="WP_121345605.1">
    <property type="nucleotide sequence ID" value="NZ_RBLG01000002.1"/>
</dbReference>
<dbReference type="GO" id="GO:0016020">
    <property type="term" value="C:membrane"/>
    <property type="evidence" value="ECO:0007669"/>
    <property type="project" value="UniProtKB-SubCell"/>
</dbReference>
<accession>A0A495PSM2</accession>
<protein>
    <submittedName>
        <fullName evidence="7">Yip1-like protein</fullName>
    </submittedName>
</protein>
<keyword evidence="8" id="KW-1185">Reference proteome</keyword>
<gene>
    <name evidence="7" type="ORF">BC962_1773</name>
</gene>
<sequence>MENTATTPNINASNLWKNILFHPTATFKYIFENQPKKSVFIFFVFGGMASGVGRLLDRNSLDGSDDLPQLLIVLLISGALGWISYYLVAYFLSIAGDILKGKASVEDFRTVIAWALVPTIFSLAVVIPQYLIYGGGSNNSVWENGFSIDNTGLILLFLIAAILKIWMVFILVKGVVFIQKFSIGKALMNVVLPFVIVALFIFGLLAIIGALGGFN</sequence>
<comment type="caution">
    <text evidence="7">The sequence shown here is derived from an EMBL/GenBank/DDBJ whole genome shotgun (WGS) entry which is preliminary data.</text>
</comment>
<feature type="transmembrane region" description="Helical" evidence="5">
    <location>
        <begin position="190"/>
        <end position="214"/>
    </location>
</feature>
<feature type="transmembrane region" description="Helical" evidence="5">
    <location>
        <begin position="153"/>
        <end position="178"/>
    </location>
</feature>
<dbReference type="InterPro" id="IPR006977">
    <property type="entry name" value="Yip1_dom"/>
</dbReference>
<dbReference type="EMBL" id="RBLG01000002">
    <property type="protein sequence ID" value="RKS53521.1"/>
    <property type="molecule type" value="Genomic_DNA"/>
</dbReference>
<evidence type="ECO:0000256" key="2">
    <source>
        <dbReference type="ARBA" id="ARBA00022692"/>
    </source>
</evidence>
<keyword evidence="2 5" id="KW-0812">Transmembrane</keyword>
<evidence type="ECO:0000313" key="7">
    <source>
        <dbReference type="EMBL" id="RKS53521.1"/>
    </source>
</evidence>
<evidence type="ECO:0000256" key="4">
    <source>
        <dbReference type="ARBA" id="ARBA00023136"/>
    </source>
</evidence>
<evidence type="ECO:0000259" key="6">
    <source>
        <dbReference type="Pfam" id="PF04893"/>
    </source>
</evidence>
<keyword evidence="4 5" id="KW-0472">Membrane</keyword>
<dbReference type="OrthoDB" id="1449862at2"/>
<feature type="domain" description="Yip1" evidence="6">
    <location>
        <begin position="18"/>
        <end position="204"/>
    </location>
</feature>
<name>A0A495PSM2_9FLAO</name>
<organism evidence="7 8">
    <name type="scientific">Gillisia mitskevichiae</name>
    <dbReference type="NCBI Taxonomy" id="270921"/>
    <lineage>
        <taxon>Bacteria</taxon>
        <taxon>Pseudomonadati</taxon>
        <taxon>Bacteroidota</taxon>
        <taxon>Flavobacteriia</taxon>
        <taxon>Flavobacteriales</taxon>
        <taxon>Flavobacteriaceae</taxon>
        <taxon>Gillisia</taxon>
    </lineage>
</organism>
<evidence type="ECO:0000256" key="1">
    <source>
        <dbReference type="ARBA" id="ARBA00004141"/>
    </source>
</evidence>
<reference evidence="7 8" key="1">
    <citation type="submission" date="2018-10" db="EMBL/GenBank/DDBJ databases">
        <title>Genomic Encyclopedia of Archaeal and Bacterial Type Strains, Phase II (KMG-II): from individual species to whole genera.</title>
        <authorList>
            <person name="Goeker M."/>
        </authorList>
    </citation>
    <scope>NUCLEOTIDE SEQUENCE [LARGE SCALE GENOMIC DNA]</scope>
    <source>
        <strain evidence="7 8">DSM 19839</strain>
    </source>
</reference>
<evidence type="ECO:0000256" key="3">
    <source>
        <dbReference type="ARBA" id="ARBA00022989"/>
    </source>
</evidence>
<feature type="transmembrane region" description="Helical" evidence="5">
    <location>
        <begin position="38"/>
        <end position="56"/>
    </location>
</feature>
<dbReference type="AlphaFoldDB" id="A0A495PSM2"/>
<dbReference type="Proteomes" id="UP000276282">
    <property type="component" value="Unassembled WGS sequence"/>
</dbReference>